<evidence type="ECO:0000313" key="8">
    <source>
        <dbReference type="Proteomes" id="UP001301869"/>
    </source>
</evidence>
<keyword evidence="8" id="KW-1185">Reference proteome</keyword>
<dbReference type="Proteomes" id="UP001301869">
    <property type="component" value="Chromosome"/>
</dbReference>
<gene>
    <name evidence="7" type="ORF">P1P91_05045</name>
</gene>
<sequence length="474" mass="49931">MSQQQTAAVKATAAANGGDATQARGALGIKSLIAVAVGLVVSQGAMVIMLQGVGIVGAAFIVPLAIAWVLALCYAASFSELALLVPRAGSLSAYTEVALGHFPAILSVFSGYVVVAMFALSAELLLVNYFLGVLYPAVESTNYVAFGILAVFTVLNLMGIDVFAKLQYVLAFAMVVALLLLGVSALSGGFAPHTYSVSKLAEGFNLGDGALTLIALAIWGYVGAEFVCPMVGDARNPARNIPRSMYIGLTTIFVVFAIYCLGALFYVPRDILTSAELPHLEYASATFGGSGTFLLAVAAVTATCSTVNTSLAAVPRMLQGMADQGQAFPMLGWLTRTSRVPWVAVLFIAGVTGLPLLVWGNDASTVGLLLTSAAISWLLAYIIAHMNVIALRIRYPNVKRPYRAPFYPLPQLLGIVGMVYAIVYASPAPELTVKIFTNAGVVLGIVSLIAVVWIKLVMKKPLFKPEPLDEIARL</sequence>
<feature type="transmembrane region" description="Helical" evidence="6">
    <location>
        <begin position="140"/>
        <end position="157"/>
    </location>
</feature>
<name>A0ABY9Z1N3_9GAMM</name>
<feature type="transmembrane region" description="Helical" evidence="6">
    <location>
        <begin position="32"/>
        <end position="54"/>
    </location>
</feature>
<reference evidence="7 8" key="1">
    <citation type="submission" date="2023-03" db="EMBL/GenBank/DDBJ databases">
        <title>Halomonas sp. nov., isolated from Korean tranditional fermented seafood 'Jeotgal'.</title>
        <authorList>
            <person name="Kim B."/>
            <person name="Shin N.-R."/>
        </authorList>
    </citation>
    <scope>NUCLEOTIDE SEQUENCE [LARGE SCALE GENOMIC DNA]</scope>
    <source>
        <strain evidence="7 8">SG2L-4</strain>
    </source>
</reference>
<feature type="transmembrane region" description="Helical" evidence="6">
    <location>
        <begin position="60"/>
        <end position="85"/>
    </location>
</feature>
<keyword evidence="2" id="KW-1003">Cell membrane</keyword>
<dbReference type="EMBL" id="CP119391">
    <property type="protein sequence ID" value="WNK21046.1"/>
    <property type="molecule type" value="Genomic_DNA"/>
</dbReference>
<dbReference type="Pfam" id="PF13520">
    <property type="entry name" value="AA_permease_2"/>
    <property type="match status" value="1"/>
</dbReference>
<feature type="transmembrane region" description="Helical" evidence="6">
    <location>
        <begin position="405"/>
        <end position="423"/>
    </location>
</feature>
<dbReference type="PANTHER" id="PTHR42770">
    <property type="entry name" value="AMINO ACID TRANSPORTER-RELATED"/>
    <property type="match status" value="1"/>
</dbReference>
<feature type="transmembrane region" description="Helical" evidence="6">
    <location>
        <begin position="287"/>
        <end position="314"/>
    </location>
</feature>
<comment type="subcellular location">
    <subcellularLocation>
        <location evidence="1">Cell membrane</location>
        <topology evidence="1">Multi-pass membrane protein</topology>
    </subcellularLocation>
</comment>
<feature type="transmembrane region" description="Helical" evidence="6">
    <location>
        <begin position="169"/>
        <end position="190"/>
    </location>
</feature>
<proteinExistence type="predicted"/>
<dbReference type="InterPro" id="IPR050367">
    <property type="entry name" value="APC_superfamily"/>
</dbReference>
<dbReference type="RefSeq" id="WP_311884966.1">
    <property type="nucleotide sequence ID" value="NZ_CP119391.1"/>
</dbReference>
<keyword evidence="5 6" id="KW-0472">Membrane</keyword>
<evidence type="ECO:0000256" key="4">
    <source>
        <dbReference type="ARBA" id="ARBA00022989"/>
    </source>
</evidence>
<keyword evidence="3 6" id="KW-0812">Transmembrane</keyword>
<evidence type="ECO:0000256" key="6">
    <source>
        <dbReference type="SAM" id="Phobius"/>
    </source>
</evidence>
<protein>
    <submittedName>
        <fullName evidence="7">APC family permease</fullName>
    </submittedName>
</protein>
<evidence type="ECO:0000313" key="7">
    <source>
        <dbReference type="EMBL" id="WNK21046.1"/>
    </source>
</evidence>
<dbReference type="InterPro" id="IPR002293">
    <property type="entry name" value="AA/rel_permease1"/>
</dbReference>
<keyword evidence="4 6" id="KW-1133">Transmembrane helix</keyword>
<dbReference type="Gene3D" id="1.20.1740.10">
    <property type="entry name" value="Amino acid/polyamine transporter I"/>
    <property type="match status" value="1"/>
</dbReference>
<feature type="transmembrane region" description="Helical" evidence="6">
    <location>
        <begin position="244"/>
        <end position="267"/>
    </location>
</feature>
<evidence type="ECO:0000256" key="2">
    <source>
        <dbReference type="ARBA" id="ARBA00022475"/>
    </source>
</evidence>
<feature type="transmembrane region" description="Helical" evidence="6">
    <location>
        <begin position="97"/>
        <end position="120"/>
    </location>
</feature>
<feature type="transmembrane region" description="Helical" evidence="6">
    <location>
        <begin position="210"/>
        <end position="232"/>
    </location>
</feature>
<feature type="transmembrane region" description="Helical" evidence="6">
    <location>
        <begin position="340"/>
        <end position="360"/>
    </location>
</feature>
<organism evidence="7 8">
    <name type="scientific">Halomonas piscis</name>
    <dbReference type="NCBI Taxonomy" id="3031727"/>
    <lineage>
        <taxon>Bacteria</taxon>
        <taxon>Pseudomonadati</taxon>
        <taxon>Pseudomonadota</taxon>
        <taxon>Gammaproteobacteria</taxon>
        <taxon>Oceanospirillales</taxon>
        <taxon>Halomonadaceae</taxon>
        <taxon>Halomonas</taxon>
    </lineage>
</organism>
<evidence type="ECO:0000256" key="1">
    <source>
        <dbReference type="ARBA" id="ARBA00004651"/>
    </source>
</evidence>
<accession>A0ABY9Z1N3</accession>
<evidence type="ECO:0000256" key="3">
    <source>
        <dbReference type="ARBA" id="ARBA00022692"/>
    </source>
</evidence>
<feature type="transmembrane region" description="Helical" evidence="6">
    <location>
        <begin position="435"/>
        <end position="454"/>
    </location>
</feature>
<dbReference type="PIRSF" id="PIRSF006060">
    <property type="entry name" value="AA_transporter"/>
    <property type="match status" value="1"/>
</dbReference>
<evidence type="ECO:0000256" key="5">
    <source>
        <dbReference type="ARBA" id="ARBA00023136"/>
    </source>
</evidence>
<feature type="transmembrane region" description="Helical" evidence="6">
    <location>
        <begin position="366"/>
        <end position="384"/>
    </location>
</feature>
<dbReference type="PANTHER" id="PTHR42770:SF12">
    <property type="entry name" value="AMINO ACID TRANSPORTER"/>
    <property type="match status" value="1"/>
</dbReference>